<feature type="transmembrane region" description="Helical" evidence="2">
    <location>
        <begin position="244"/>
        <end position="265"/>
    </location>
</feature>
<evidence type="ECO:0000256" key="1">
    <source>
        <dbReference type="SAM" id="MobiDB-lite"/>
    </source>
</evidence>
<proteinExistence type="predicted"/>
<dbReference type="Proteomes" id="UP001428817">
    <property type="component" value="Unassembled WGS sequence"/>
</dbReference>
<evidence type="ECO:0000313" key="3">
    <source>
        <dbReference type="EMBL" id="GAA5160085.1"/>
    </source>
</evidence>
<dbReference type="RefSeq" id="WP_185060417.1">
    <property type="nucleotide sequence ID" value="NZ_BAABJP010000020.1"/>
</dbReference>
<sequence>MATPSSAPTGGAGRPAPRLPGPPPVPGGFRPPPGYRPPMPPQSRPALTGAQQMRLGLVSAILVVIGVALGFVATIALPHVYAAQTTIRYNLSDRSSDAERTLTTQTVIITGREVLQPVADSTGVPVDYLTKNATAVVVPNSEIIQIQVNHPDRASGMQLANAVAKRYLDVANASGQAAALQAQLDNAQRQLANPATPPATVGDLQAQVSDLQGQLAKLATGSNIATVVAPAYSVTAAVFPNTGITLGIGALVGVALAGLVGARMVRGWTRR</sequence>
<keyword evidence="4" id="KW-1185">Reference proteome</keyword>
<evidence type="ECO:0000256" key="2">
    <source>
        <dbReference type="SAM" id="Phobius"/>
    </source>
</evidence>
<comment type="caution">
    <text evidence="3">The sequence shown here is derived from an EMBL/GenBank/DDBJ whole genome shotgun (WGS) entry which is preliminary data.</text>
</comment>
<feature type="transmembrane region" description="Helical" evidence="2">
    <location>
        <begin position="55"/>
        <end position="81"/>
    </location>
</feature>
<gene>
    <name evidence="3" type="ORF">GCM10023321_42140</name>
</gene>
<feature type="region of interest" description="Disordered" evidence="1">
    <location>
        <begin position="1"/>
        <end position="46"/>
    </location>
</feature>
<name>A0ABP9QDH6_9PSEU</name>
<organism evidence="3 4">
    <name type="scientific">Pseudonocardia eucalypti</name>
    <dbReference type="NCBI Taxonomy" id="648755"/>
    <lineage>
        <taxon>Bacteria</taxon>
        <taxon>Bacillati</taxon>
        <taxon>Actinomycetota</taxon>
        <taxon>Actinomycetes</taxon>
        <taxon>Pseudonocardiales</taxon>
        <taxon>Pseudonocardiaceae</taxon>
        <taxon>Pseudonocardia</taxon>
    </lineage>
</organism>
<evidence type="ECO:0000313" key="4">
    <source>
        <dbReference type="Proteomes" id="UP001428817"/>
    </source>
</evidence>
<reference evidence="4" key="1">
    <citation type="journal article" date="2019" name="Int. J. Syst. Evol. Microbiol.">
        <title>The Global Catalogue of Microorganisms (GCM) 10K type strain sequencing project: providing services to taxonomists for standard genome sequencing and annotation.</title>
        <authorList>
            <consortium name="The Broad Institute Genomics Platform"/>
            <consortium name="The Broad Institute Genome Sequencing Center for Infectious Disease"/>
            <person name="Wu L."/>
            <person name="Ma J."/>
        </authorList>
    </citation>
    <scope>NUCLEOTIDE SEQUENCE [LARGE SCALE GENOMIC DNA]</scope>
    <source>
        <strain evidence="4">JCM 18303</strain>
    </source>
</reference>
<dbReference type="EMBL" id="BAABJP010000020">
    <property type="protein sequence ID" value="GAA5160085.1"/>
    <property type="molecule type" value="Genomic_DNA"/>
</dbReference>
<keyword evidence="2" id="KW-1133">Transmembrane helix</keyword>
<protein>
    <recommendedName>
        <fullName evidence="5">Lipopolysaccharide biosynthesis protein</fullName>
    </recommendedName>
</protein>
<keyword evidence="2" id="KW-0812">Transmembrane</keyword>
<keyword evidence="2" id="KW-0472">Membrane</keyword>
<evidence type="ECO:0008006" key="5">
    <source>
        <dbReference type="Google" id="ProtNLM"/>
    </source>
</evidence>
<accession>A0ABP9QDH6</accession>
<dbReference type="InterPro" id="IPR050445">
    <property type="entry name" value="Bact_polysacc_biosynth/exp"/>
</dbReference>
<dbReference type="PANTHER" id="PTHR32309:SF31">
    <property type="entry name" value="CAPSULAR EXOPOLYSACCHARIDE FAMILY"/>
    <property type="match status" value="1"/>
</dbReference>
<dbReference type="PANTHER" id="PTHR32309">
    <property type="entry name" value="TYROSINE-PROTEIN KINASE"/>
    <property type="match status" value="1"/>
</dbReference>
<feature type="compositionally biased region" description="Pro residues" evidence="1">
    <location>
        <begin position="17"/>
        <end position="43"/>
    </location>
</feature>